<keyword evidence="1" id="KW-0227">DNA damage</keyword>
<reference evidence="4" key="1">
    <citation type="journal article" date="2019" name="Int. J. Syst. Evol. Microbiol.">
        <title>The Global Catalogue of Microorganisms (GCM) 10K type strain sequencing project: providing services to taxonomists for standard genome sequencing and annotation.</title>
        <authorList>
            <consortium name="The Broad Institute Genomics Platform"/>
            <consortium name="The Broad Institute Genome Sequencing Center for Infectious Disease"/>
            <person name="Wu L."/>
            <person name="Ma J."/>
        </authorList>
    </citation>
    <scope>NUCLEOTIDE SEQUENCE [LARGE SCALE GENOMIC DNA]</scope>
    <source>
        <strain evidence="4">JCM 17130</strain>
    </source>
</reference>
<dbReference type="CDD" id="cd00267">
    <property type="entry name" value="ABC_ATPase"/>
    <property type="match status" value="1"/>
</dbReference>
<dbReference type="Gene3D" id="3.40.50.300">
    <property type="entry name" value="P-loop containing nucleotide triphosphate hydrolases"/>
    <property type="match status" value="2"/>
</dbReference>
<dbReference type="SUPFAM" id="SSF52540">
    <property type="entry name" value="P-loop containing nucleoside triphosphate hydrolases"/>
    <property type="match status" value="1"/>
</dbReference>
<dbReference type="RefSeq" id="WP_388005778.1">
    <property type="nucleotide sequence ID" value="NZ_JBHUEE010000004.1"/>
</dbReference>
<sequence>MLTTVAVRGYRSLRDVVLPLGRLTVVTGPNGSGKSNLYRALRLLAATAREGAPAALAREGGLSSALWAGPESGGEGHGTRRKHPVRVELGIAGEDTGYSLSLGLPQPPFTDAIAQLFARDPEIKEERVWAGPILKTSTVLSERSGPLIRSRGRDGWTILSSEARTHESMLDAVVDPDRAPELVRTREELRSWRFYDHLRTDPEAPARTPRPGARTSALADDGGDLAAALATAMDLGRADAVDTAVHRAFPDSRIEVVSRDGMFELLLHQPGLLRPLHAAELSDGTLRFLMLTAALLTPRPPQLIVLNEPEQSMHRSLLTALARMLREAADQTQLVVVSHSPELVDELGRAGGTDTPTASDTSAVVTVELTKDAGETAVVGQDGPLDRPGWRWP</sequence>
<evidence type="ECO:0000256" key="1">
    <source>
        <dbReference type="ARBA" id="ARBA00023236"/>
    </source>
</evidence>
<organism evidence="3 4">
    <name type="scientific">Georgenia deserti</name>
    <dbReference type="NCBI Taxonomy" id="2093781"/>
    <lineage>
        <taxon>Bacteria</taxon>
        <taxon>Bacillati</taxon>
        <taxon>Actinomycetota</taxon>
        <taxon>Actinomycetes</taxon>
        <taxon>Micrococcales</taxon>
        <taxon>Bogoriellaceae</taxon>
        <taxon>Georgenia</taxon>
    </lineage>
</organism>
<name>A0ABW4L4M9_9MICO</name>
<accession>A0ABW4L4M9</accession>
<dbReference type="PANTHER" id="PTHR32182:SF25">
    <property type="entry name" value="SLR1056 PROTEIN"/>
    <property type="match status" value="1"/>
</dbReference>
<dbReference type="InterPro" id="IPR014555">
    <property type="entry name" value="RecF-like"/>
</dbReference>
<evidence type="ECO:0000259" key="2">
    <source>
        <dbReference type="Pfam" id="PF13304"/>
    </source>
</evidence>
<dbReference type="Proteomes" id="UP001597277">
    <property type="component" value="Unassembled WGS sequence"/>
</dbReference>
<gene>
    <name evidence="3" type="ORF">ACFSE6_09790</name>
</gene>
<dbReference type="InterPro" id="IPR003959">
    <property type="entry name" value="ATPase_AAA_core"/>
</dbReference>
<evidence type="ECO:0000313" key="4">
    <source>
        <dbReference type="Proteomes" id="UP001597277"/>
    </source>
</evidence>
<comment type="caution">
    <text evidence="3">The sequence shown here is derived from an EMBL/GenBank/DDBJ whole genome shotgun (WGS) entry which is preliminary data.</text>
</comment>
<evidence type="ECO:0000313" key="3">
    <source>
        <dbReference type="EMBL" id="MFD1718127.1"/>
    </source>
</evidence>
<keyword evidence="4" id="KW-1185">Reference proteome</keyword>
<feature type="domain" description="ATPase AAA-type core" evidence="2">
    <location>
        <begin position="23"/>
        <end position="345"/>
    </location>
</feature>
<dbReference type="Pfam" id="PF13304">
    <property type="entry name" value="AAA_21"/>
    <property type="match status" value="1"/>
</dbReference>
<proteinExistence type="predicted"/>
<dbReference type="InterPro" id="IPR027417">
    <property type="entry name" value="P-loop_NTPase"/>
</dbReference>
<dbReference type="EMBL" id="JBHUEE010000004">
    <property type="protein sequence ID" value="MFD1718127.1"/>
    <property type="molecule type" value="Genomic_DNA"/>
</dbReference>
<dbReference type="PANTHER" id="PTHR32182">
    <property type="entry name" value="DNA REPLICATION AND REPAIR PROTEIN RECF"/>
    <property type="match status" value="1"/>
</dbReference>
<keyword evidence="1" id="KW-0742">SOS response</keyword>
<protein>
    <submittedName>
        <fullName evidence="3">AAA family ATPase</fullName>
    </submittedName>
</protein>
<dbReference type="PIRSF" id="PIRSF029347">
    <property type="entry name" value="RecF"/>
    <property type="match status" value="1"/>
</dbReference>